<dbReference type="InterPro" id="IPR023833">
    <property type="entry name" value="Signal_pept_SipW-depend-type"/>
</dbReference>
<dbReference type="RefSeq" id="WP_189349171.1">
    <property type="nucleotide sequence ID" value="NZ_BMXK01000004.1"/>
</dbReference>
<dbReference type="NCBIfam" id="TIGR04088">
    <property type="entry name" value="cognate_SipW"/>
    <property type="match status" value="1"/>
</dbReference>
<protein>
    <recommendedName>
        <fullName evidence="3">SipW-cognate class signal peptide</fullName>
    </recommendedName>
</protein>
<comment type="caution">
    <text evidence="1">The sequence shown here is derived from an EMBL/GenBank/DDBJ whole genome shotgun (WGS) entry which is preliminary data.</text>
</comment>
<reference evidence="2" key="1">
    <citation type="journal article" date="2019" name="Int. J. Syst. Evol. Microbiol.">
        <title>The Global Catalogue of Microorganisms (GCM) 10K type strain sequencing project: providing services to taxonomists for standard genome sequencing and annotation.</title>
        <authorList>
            <consortium name="The Broad Institute Genomics Platform"/>
            <consortium name="The Broad Institute Genome Sequencing Center for Infectious Disease"/>
            <person name="Wu L."/>
            <person name="Ma J."/>
        </authorList>
    </citation>
    <scope>NUCLEOTIDE SEQUENCE [LARGE SCALE GENOMIC DNA]</scope>
    <source>
        <strain evidence="2">KCTC 19466</strain>
    </source>
</reference>
<name>A0ABQ3GFA3_9MICC</name>
<evidence type="ECO:0000313" key="2">
    <source>
        <dbReference type="Proteomes" id="UP000642819"/>
    </source>
</evidence>
<organism evidence="1 2">
    <name type="scientific">Zhihengliuella salsuginis</name>
    <dbReference type="NCBI Taxonomy" id="578222"/>
    <lineage>
        <taxon>Bacteria</taxon>
        <taxon>Bacillati</taxon>
        <taxon>Actinomycetota</taxon>
        <taxon>Actinomycetes</taxon>
        <taxon>Micrococcales</taxon>
        <taxon>Micrococcaceae</taxon>
        <taxon>Zhihengliuella</taxon>
    </lineage>
</organism>
<gene>
    <name evidence="1" type="ORF">GCM10008096_11440</name>
</gene>
<evidence type="ECO:0008006" key="3">
    <source>
        <dbReference type="Google" id="ProtNLM"/>
    </source>
</evidence>
<accession>A0ABQ3GFA3</accession>
<dbReference type="EMBL" id="BMXK01000004">
    <property type="protein sequence ID" value="GHD04292.1"/>
    <property type="molecule type" value="Genomic_DNA"/>
</dbReference>
<sequence length="200" mass="19815">MGRHTARRSRPALLRVRAVLAGALVLGVGATITLAAWTDSEYATSGFTASVFGLVGDSGSGFAEHPTTATAAQLTFSTGAGAMSPGSIVHGRLDVRTTAASTVGGNVALSSSTPGGASAITNNLTYRVAVVDTATTCASAAYSGTPVAASSVFSPAAGTVAAAAGNVRRFCFEVRLATSTPNNAQGQSGTITWQVTGTSN</sequence>
<keyword evidence="2" id="KW-1185">Reference proteome</keyword>
<dbReference type="Proteomes" id="UP000642819">
    <property type="component" value="Unassembled WGS sequence"/>
</dbReference>
<evidence type="ECO:0000313" key="1">
    <source>
        <dbReference type="EMBL" id="GHD04292.1"/>
    </source>
</evidence>
<proteinExistence type="predicted"/>